<accession>A0AAD4GYM6</accession>
<dbReference type="AlphaFoldDB" id="A0AAD4GYM6"/>
<reference evidence="1" key="1">
    <citation type="journal article" date="2019" name="Beilstein J. Org. Chem.">
        <title>Nanangenines: drimane sesquiterpenoids as the dominant metabolite cohort of a novel Australian fungus, Aspergillus nanangensis.</title>
        <authorList>
            <person name="Lacey H.J."/>
            <person name="Gilchrist C.L.M."/>
            <person name="Crombie A."/>
            <person name="Kalaitzis J.A."/>
            <person name="Vuong D."/>
            <person name="Rutledge P.J."/>
            <person name="Turner P."/>
            <person name="Pitt J.I."/>
            <person name="Lacey E."/>
            <person name="Chooi Y.H."/>
            <person name="Piggott A.M."/>
        </authorList>
    </citation>
    <scope>NUCLEOTIDE SEQUENCE</scope>
    <source>
        <strain evidence="1">MST-FP2251</strain>
    </source>
</reference>
<keyword evidence="2" id="KW-1185">Reference proteome</keyword>
<dbReference type="SUPFAM" id="SSF53335">
    <property type="entry name" value="S-adenosyl-L-methionine-dependent methyltransferases"/>
    <property type="match status" value="1"/>
</dbReference>
<sequence length="305" mass="33692">MSYSEPTTKEWIRSLFEPGQLLFWAMTYYVRENVDAVFRRGQVLAPLLQTTKLRDEAFGKFWVAFSTTPSDEPGPQQSLLENRVQGSSDLIPPILARAEGIVLDVGPGTGTQMPLLVSPNIKAIYGAEPCHGLHAELRAKVEAEGLAKKYTILPCSVVASDLIPAMQKEGLLINHNAGGGVFDTIICVRVLCSVPDMNRTIRELYTLLRPGGKLLVTEHVVNPWMTPKGSIVARLFQATYGFLGWSWYLGDCCMNRDTETALKKAADRDGGWESVELDRWFGGSPLPYISGVLTKKGTPFGPWDM</sequence>
<dbReference type="Pfam" id="PF13489">
    <property type="entry name" value="Methyltransf_23"/>
    <property type="match status" value="1"/>
</dbReference>
<evidence type="ECO:0000313" key="1">
    <source>
        <dbReference type="EMBL" id="KAF9894086.1"/>
    </source>
</evidence>
<dbReference type="CDD" id="cd02440">
    <property type="entry name" value="AdoMet_MTases"/>
    <property type="match status" value="1"/>
</dbReference>
<reference evidence="1" key="2">
    <citation type="submission" date="2020-02" db="EMBL/GenBank/DDBJ databases">
        <authorList>
            <person name="Gilchrist C.L.M."/>
            <person name="Chooi Y.-H."/>
        </authorList>
    </citation>
    <scope>NUCLEOTIDE SEQUENCE</scope>
    <source>
        <strain evidence="1">MST-FP2251</strain>
    </source>
</reference>
<gene>
    <name evidence="1" type="ORF">FE257_009059</name>
</gene>
<name>A0AAD4GYM6_ASPNN</name>
<protein>
    <submittedName>
        <fullName evidence="1">Uncharacterized protein</fullName>
    </submittedName>
</protein>
<dbReference type="EMBL" id="VCAU01000005">
    <property type="protein sequence ID" value="KAF9894086.1"/>
    <property type="molecule type" value="Genomic_DNA"/>
</dbReference>
<dbReference type="PANTHER" id="PTHR45036:SF1">
    <property type="entry name" value="METHYLTRANSFERASE LIKE 7A"/>
    <property type="match status" value="1"/>
</dbReference>
<dbReference type="InterPro" id="IPR029063">
    <property type="entry name" value="SAM-dependent_MTases_sf"/>
</dbReference>
<proteinExistence type="predicted"/>
<dbReference type="Gene3D" id="3.40.50.150">
    <property type="entry name" value="Vaccinia Virus protein VP39"/>
    <property type="match status" value="1"/>
</dbReference>
<dbReference type="Proteomes" id="UP001194746">
    <property type="component" value="Unassembled WGS sequence"/>
</dbReference>
<dbReference type="PANTHER" id="PTHR45036">
    <property type="entry name" value="METHYLTRANSFERASE LIKE 7B"/>
    <property type="match status" value="1"/>
</dbReference>
<dbReference type="InterPro" id="IPR052356">
    <property type="entry name" value="Thiol_S-MT"/>
</dbReference>
<comment type="caution">
    <text evidence="1">The sequence shown here is derived from an EMBL/GenBank/DDBJ whole genome shotgun (WGS) entry which is preliminary data.</text>
</comment>
<organism evidence="1 2">
    <name type="scientific">Aspergillus nanangensis</name>
    <dbReference type="NCBI Taxonomy" id="2582783"/>
    <lineage>
        <taxon>Eukaryota</taxon>
        <taxon>Fungi</taxon>
        <taxon>Dikarya</taxon>
        <taxon>Ascomycota</taxon>
        <taxon>Pezizomycotina</taxon>
        <taxon>Eurotiomycetes</taxon>
        <taxon>Eurotiomycetidae</taxon>
        <taxon>Eurotiales</taxon>
        <taxon>Aspergillaceae</taxon>
        <taxon>Aspergillus</taxon>
        <taxon>Aspergillus subgen. Circumdati</taxon>
    </lineage>
</organism>
<evidence type="ECO:0000313" key="2">
    <source>
        <dbReference type="Proteomes" id="UP001194746"/>
    </source>
</evidence>